<name>A0ABT3X2R9_9BACL</name>
<proteinExistence type="predicted"/>
<evidence type="ECO:0000313" key="2">
    <source>
        <dbReference type="EMBL" id="MCX7570263.1"/>
    </source>
</evidence>
<gene>
    <name evidence="2" type="ORF">OS242_09840</name>
</gene>
<dbReference type="Proteomes" id="UP001208017">
    <property type="component" value="Unassembled WGS sequence"/>
</dbReference>
<dbReference type="RefSeq" id="WP_267151512.1">
    <property type="nucleotide sequence ID" value="NZ_JAPMLT010000004.1"/>
</dbReference>
<dbReference type="EMBL" id="JAPMLT010000004">
    <property type="protein sequence ID" value="MCX7570263.1"/>
    <property type="molecule type" value="Genomic_DNA"/>
</dbReference>
<feature type="region of interest" description="Disordered" evidence="1">
    <location>
        <begin position="89"/>
        <end position="114"/>
    </location>
</feature>
<evidence type="ECO:0000313" key="3">
    <source>
        <dbReference type="Proteomes" id="UP001208017"/>
    </source>
</evidence>
<reference evidence="2 3" key="1">
    <citation type="submission" date="2022-11" db="EMBL/GenBank/DDBJ databases">
        <title>Study of microbial diversity in lake waters.</title>
        <authorList>
            <person name="Zhang J."/>
        </authorList>
    </citation>
    <scope>NUCLEOTIDE SEQUENCE [LARGE SCALE GENOMIC DNA]</scope>
    <source>
        <strain evidence="2 3">DT12</strain>
    </source>
</reference>
<comment type="caution">
    <text evidence="2">The sequence shown here is derived from an EMBL/GenBank/DDBJ whole genome shotgun (WGS) entry which is preliminary data.</text>
</comment>
<organism evidence="2 3">
    <name type="scientific">Tumebacillus lacus</name>
    <dbReference type="NCBI Taxonomy" id="2995335"/>
    <lineage>
        <taxon>Bacteria</taxon>
        <taxon>Bacillati</taxon>
        <taxon>Bacillota</taxon>
        <taxon>Bacilli</taxon>
        <taxon>Bacillales</taxon>
        <taxon>Alicyclobacillaceae</taxon>
        <taxon>Tumebacillus</taxon>
    </lineage>
</organism>
<feature type="compositionally biased region" description="Gly residues" evidence="1">
    <location>
        <begin position="105"/>
        <end position="114"/>
    </location>
</feature>
<protein>
    <submittedName>
        <fullName evidence="2">Uncharacterized protein</fullName>
    </submittedName>
</protein>
<sequence length="114" mass="12590">MNEPIYWEVTRRHQGEDGMLLGLELQDPDGYFDANVRHDGLLELHVYHNVPKGEKNPAGDGHIDTLHLGDLDDFIRRLQELKSVCRDMIGPEPFGGTADDPEVGGTEGGGAPEQ</sequence>
<keyword evidence="3" id="KW-1185">Reference proteome</keyword>
<accession>A0ABT3X2R9</accession>
<evidence type="ECO:0000256" key="1">
    <source>
        <dbReference type="SAM" id="MobiDB-lite"/>
    </source>
</evidence>